<evidence type="ECO:0000256" key="10">
    <source>
        <dbReference type="HAMAP-Rule" id="MF_00086"/>
    </source>
</evidence>
<evidence type="ECO:0000313" key="16">
    <source>
        <dbReference type="EMBL" id="PCS04890.1"/>
    </source>
</evidence>
<comment type="subcellular location">
    <subcellularLocation>
        <location evidence="10 11">Cytoplasm</location>
    </subcellularLocation>
</comment>
<feature type="binding site" description="in other chain" evidence="10">
    <location>
        <position position="147"/>
    </location>
    <ligand>
        <name>L-methionine</name>
        <dbReference type="ChEBI" id="CHEBI:57844"/>
        <note>ligand shared between two neighboring subunits</note>
    </ligand>
</feature>
<evidence type="ECO:0000259" key="14">
    <source>
        <dbReference type="Pfam" id="PF02772"/>
    </source>
</evidence>
<dbReference type="Pfam" id="PF02773">
    <property type="entry name" value="S-AdoMet_synt_C"/>
    <property type="match status" value="1"/>
</dbReference>
<evidence type="ECO:0000256" key="8">
    <source>
        <dbReference type="ARBA" id="ARBA00022842"/>
    </source>
</evidence>
<evidence type="ECO:0000259" key="13">
    <source>
        <dbReference type="Pfam" id="PF00438"/>
    </source>
</evidence>
<evidence type="ECO:0000256" key="5">
    <source>
        <dbReference type="ARBA" id="ARBA00022723"/>
    </source>
</evidence>
<feature type="binding site" description="in other chain" evidence="10">
    <location>
        <position position="63"/>
    </location>
    <ligand>
        <name>ATP</name>
        <dbReference type="ChEBI" id="CHEBI:30616"/>
        <note>ligand shared between two neighboring subunits</note>
    </ligand>
</feature>
<feature type="domain" description="S-adenosylmethionine synthetase N-terminal" evidence="13">
    <location>
        <begin position="52"/>
        <end position="149"/>
    </location>
</feature>
<dbReference type="Proteomes" id="UP000218979">
    <property type="component" value="Unassembled WGS sequence"/>
</dbReference>
<evidence type="ECO:0000256" key="9">
    <source>
        <dbReference type="ARBA" id="ARBA00022958"/>
    </source>
</evidence>
<comment type="subunit">
    <text evidence="10">Homotetramer; dimer of dimers.</text>
</comment>
<feature type="binding site" description="in other chain" evidence="10">
    <location>
        <begin position="222"/>
        <end position="224"/>
    </location>
    <ligand>
        <name>ATP</name>
        <dbReference type="ChEBI" id="CHEBI:30616"/>
        <note>ligand shared between two neighboring subunits</note>
    </ligand>
</feature>
<dbReference type="Gene3D" id="3.30.300.10">
    <property type="match status" value="3"/>
</dbReference>
<dbReference type="PROSITE" id="PS00376">
    <property type="entry name" value="ADOMET_SYNTHASE_1"/>
    <property type="match status" value="1"/>
</dbReference>
<evidence type="ECO:0000256" key="11">
    <source>
        <dbReference type="RuleBase" id="RU000542"/>
    </source>
</evidence>
<dbReference type="PANTHER" id="PTHR11964">
    <property type="entry name" value="S-ADENOSYLMETHIONINE SYNTHETASE"/>
    <property type="match status" value="1"/>
</dbReference>
<dbReference type="InterPro" id="IPR002133">
    <property type="entry name" value="S-AdoMet_synthetase"/>
</dbReference>
<dbReference type="InterPro" id="IPR022630">
    <property type="entry name" value="S-AdoMet_synt_C"/>
</dbReference>
<protein>
    <recommendedName>
        <fullName evidence="10">S-adenosylmethionine synthase</fullName>
        <shortName evidence="10">AdoMet synthase</shortName>
        <ecNumber evidence="10">2.5.1.6</ecNumber>
    </recommendedName>
    <alternativeName>
        <fullName evidence="10">MAT</fullName>
    </alternativeName>
    <alternativeName>
        <fullName evidence="10">Methionine adenosyltransferase</fullName>
    </alternativeName>
</protein>
<gene>
    <name evidence="10" type="primary">metK</name>
    <name evidence="16" type="ORF">RR45_GL000209</name>
</gene>
<feature type="domain" description="S-adenosylmethionine synthetase central" evidence="14">
    <location>
        <begin position="173"/>
        <end position="290"/>
    </location>
</feature>
<feature type="binding site" description="in other chain" evidence="10">
    <location>
        <begin position="289"/>
        <end position="290"/>
    </location>
    <ligand>
        <name>ATP</name>
        <dbReference type="ChEBI" id="CHEBI:30616"/>
        <note>ligand shared between two neighboring subunits</note>
    </ligand>
</feature>
<keyword evidence="3 10" id="KW-0554">One-carbon metabolism</keyword>
<dbReference type="InterPro" id="IPR022631">
    <property type="entry name" value="ADOMET_SYNTHASE_CS"/>
</dbReference>
<keyword evidence="7 10" id="KW-0067">ATP-binding</keyword>
<evidence type="ECO:0000259" key="15">
    <source>
        <dbReference type="Pfam" id="PF02773"/>
    </source>
</evidence>
<comment type="cofactor">
    <cofactor evidence="10">
        <name>K(+)</name>
        <dbReference type="ChEBI" id="CHEBI:29103"/>
    </cofactor>
    <text evidence="10">Binds 1 potassium ion per subunit.</text>
</comment>
<dbReference type="NCBIfam" id="TIGR01034">
    <property type="entry name" value="metK"/>
    <property type="match status" value="1"/>
</dbReference>
<feature type="binding site" description="in other chain" evidence="10">
    <location>
        <position position="104"/>
    </location>
    <ligand>
        <name>L-methionine</name>
        <dbReference type="ChEBI" id="CHEBI:57844"/>
        <note>ligand shared between two neighboring subunits</note>
    </ligand>
</feature>
<keyword evidence="8 10" id="KW-0460">Magnesium</keyword>
<feature type="binding site" evidence="10">
    <location>
        <position position="298"/>
    </location>
    <ligand>
        <name>L-methionine</name>
        <dbReference type="ChEBI" id="CHEBI:57844"/>
        <note>ligand shared between two neighboring subunits</note>
    </ligand>
</feature>
<feature type="region of interest" description="Flexible loop" evidence="10">
    <location>
        <begin position="147"/>
        <end position="157"/>
    </location>
</feature>
<evidence type="ECO:0000256" key="4">
    <source>
        <dbReference type="ARBA" id="ARBA00022679"/>
    </source>
</evidence>
<feature type="binding site" evidence="10">
    <location>
        <position position="91"/>
    </location>
    <ligand>
        <name>K(+)</name>
        <dbReference type="ChEBI" id="CHEBI:29103"/>
    </ligand>
</feature>
<evidence type="ECO:0000256" key="2">
    <source>
        <dbReference type="ARBA" id="ARBA00009685"/>
    </source>
</evidence>
<dbReference type="PROSITE" id="PS00377">
    <property type="entry name" value="ADOMET_SYNTHASE_2"/>
    <property type="match status" value="1"/>
</dbReference>
<evidence type="ECO:0000256" key="7">
    <source>
        <dbReference type="ARBA" id="ARBA00022840"/>
    </source>
</evidence>
<organism evidence="16 17">
    <name type="scientific">Pseudolactococcus chungangensis CAU 28 = DSM 22330</name>
    <dbReference type="NCBI Taxonomy" id="1122154"/>
    <lineage>
        <taxon>Bacteria</taxon>
        <taxon>Bacillati</taxon>
        <taxon>Bacillota</taxon>
        <taxon>Bacilli</taxon>
        <taxon>Lactobacillales</taxon>
        <taxon>Streptococcaceae</taxon>
        <taxon>Pseudolactococcus</taxon>
    </lineage>
</organism>
<dbReference type="EMBL" id="JXJT01000001">
    <property type="protein sequence ID" value="PCS04890.1"/>
    <property type="molecule type" value="Genomic_DNA"/>
</dbReference>
<sequence length="442" mass="48379">MYRNVLSLCLVPTIFISKGVKAVDRGTLKFPKTVSCNRKTRKVGEKMMSEKILFTSESVSEGHPDKIADQISDAILDAILAQDPDAHVAAETVVYTGSVHVFGEISTTAYVNIDEIVRNTIKEIGYTDANFGFDYKTVGVHPSIVEQSPDIAQGVNEAIEVRKGEQVDEFDLIGAGDQGLMFGFASKETPEYMPLAISLSHKLVKKLADLRKAGEIAYLRPDAKSQVTVEYDEKMRAKRIDTIVISTQHAPEATNDQIHADVIEKVIKAVIPAELLDDKTKYFINPTGRFVIGGPQGDSGLTGRKIIVDTYGGYAHHGGGAFSGKDATKVDRSASYAARYIAKNIVAAGLAEKAEIQLSYAIGVAHPISIHVETFGTGKVSSERLITAIRENFDLRPAGIIKMLDLKRPIYRQTAAYGHFGRTDVVLPWEKLDKVDILRSLL</sequence>
<comment type="caution">
    <text evidence="16">The sequence shown here is derived from an EMBL/GenBank/DDBJ whole genome shotgun (WGS) entry which is preliminary data.</text>
</comment>
<comment type="function">
    <text evidence="10">Catalyzes the formation of S-adenosylmethionine (AdoMet) from methionine and ATP. The overall synthetic reaction is composed of two sequential steps, AdoMet formation and the subsequent tripolyphosphate hydrolysis which occurs prior to release of AdoMet from the enzyme.</text>
</comment>
<evidence type="ECO:0000256" key="12">
    <source>
        <dbReference type="RuleBase" id="RU004462"/>
    </source>
</evidence>
<dbReference type="SUPFAM" id="SSF55973">
    <property type="entry name" value="S-adenosylmethionine synthetase"/>
    <property type="match status" value="3"/>
</dbReference>
<feature type="binding site" evidence="10">
    <location>
        <position position="325"/>
    </location>
    <ligand>
        <name>ATP</name>
        <dbReference type="ChEBI" id="CHEBI:30616"/>
        <note>ligand shared between two neighboring subunits</note>
    </ligand>
</feature>
<dbReference type="InterPro" id="IPR022628">
    <property type="entry name" value="S-AdoMet_synt_N"/>
</dbReference>
<feature type="binding site" evidence="10">
    <location>
        <position position="298"/>
    </location>
    <ligand>
        <name>ATP</name>
        <dbReference type="ChEBI" id="CHEBI:30616"/>
        <note>ligand shared between two neighboring subunits</note>
    </ligand>
</feature>
<dbReference type="HAMAP" id="MF_00086">
    <property type="entry name" value="S_AdoMet_synth1"/>
    <property type="match status" value="1"/>
</dbReference>
<feature type="binding site" description="in other chain" evidence="10">
    <location>
        <position position="329"/>
    </location>
    <ligand>
        <name>L-methionine</name>
        <dbReference type="ChEBI" id="CHEBI:57844"/>
        <note>ligand shared between two neighboring subunits</note>
    </ligand>
</feature>
<dbReference type="PIRSF" id="PIRSF000497">
    <property type="entry name" value="MAT"/>
    <property type="match status" value="1"/>
</dbReference>
<keyword evidence="5 10" id="KW-0479">Metal-binding</keyword>
<feature type="binding site" evidence="10">
    <location>
        <position position="321"/>
    </location>
    <ligand>
        <name>ATP</name>
        <dbReference type="ChEBI" id="CHEBI:30616"/>
        <note>ligand shared between two neighboring subunits</note>
    </ligand>
</feature>
<comment type="similarity">
    <text evidence="2 10 12">Belongs to the AdoMet synthase family.</text>
</comment>
<evidence type="ECO:0000256" key="6">
    <source>
        <dbReference type="ARBA" id="ARBA00022741"/>
    </source>
</evidence>
<comment type="catalytic activity">
    <reaction evidence="10">
        <text>L-methionine + ATP + H2O = S-adenosyl-L-methionine + phosphate + diphosphate</text>
        <dbReference type="Rhea" id="RHEA:21080"/>
        <dbReference type="ChEBI" id="CHEBI:15377"/>
        <dbReference type="ChEBI" id="CHEBI:30616"/>
        <dbReference type="ChEBI" id="CHEBI:33019"/>
        <dbReference type="ChEBI" id="CHEBI:43474"/>
        <dbReference type="ChEBI" id="CHEBI:57844"/>
        <dbReference type="ChEBI" id="CHEBI:59789"/>
        <dbReference type="EC" id="2.5.1.6"/>
    </reaction>
</comment>
<feature type="binding site" evidence="10">
    <location>
        <position position="65"/>
    </location>
    <ligand>
        <name>Mg(2+)</name>
        <dbReference type="ChEBI" id="CHEBI:18420"/>
    </ligand>
</feature>
<dbReference type="Pfam" id="PF02772">
    <property type="entry name" value="S-AdoMet_synt_M"/>
    <property type="match status" value="1"/>
</dbReference>
<dbReference type="InterPro" id="IPR022636">
    <property type="entry name" value="S-AdoMet_synthetase_sfam"/>
</dbReference>
<dbReference type="InterPro" id="IPR022629">
    <property type="entry name" value="S-AdoMet_synt_central"/>
</dbReference>
<accession>A0ABX4I9Y4</accession>
<keyword evidence="9 10" id="KW-0630">Potassium</keyword>
<reference evidence="16 17" key="1">
    <citation type="submission" date="2014-12" db="EMBL/GenBank/DDBJ databases">
        <title>Draft genome sequences of 10 type strains of Lactococcus.</title>
        <authorList>
            <person name="Sun Z."/>
            <person name="Zhong Z."/>
            <person name="Liu W."/>
            <person name="Zhang W."/>
            <person name="Zhang H."/>
        </authorList>
    </citation>
    <scope>NUCLEOTIDE SEQUENCE [LARGE SCALE GENOMIC DNA]</scope>
    <source>
        <strain evidence="16 17">DSM 22330</strain>
    </source>
</reference>
<evidence type="ECO:0000313" key="17">
    <source>
        <dbReference type="Proteomes" id="UP000218979"/>
    </source>
</evidence>
<keyword evidence="17" id="KW-1185">Reference proteome</keyword>
<keyword evidence="10" id="KW-0963">Cytoplasm</keyword>
<comment type="cofactor">
    <cofactor evidence="10">
        <name>Mg(2+)</name>
        <dbReference type="ChEBI" id="CHEBI:18420"/>
    </cofactor>
    <text evidence="10">Binds 2 divalent ions per subunit.</text>
</comment>
<evidence type="ECO:0000256" key="1">
    <source>
        <dbReference type="ARBA" id="ARBA00005224"/>
    </source>
</evidence>
<name>A0ABX4I9Y4_9LACT</name>
<feature type="binding site" description="in other chain" evidence="10">
    <location>
        <begin position="304"/>
        <end position="305"/>
    </location>
    <ligand>
        <name>ATP</name>
        <dbReference type="ChEBI" id="CHEBI:30616"/>
        <note>ligand shared between two neighboring subunits</note>
    </ligand>
</feature>
<comment type="pathway">
    <text evidence="1 10">Amino-acid biosynthesis; S-adenosyl-L-methionine biosynthesis; S-adenosyl-L-methionine from L-methionine: step 1/1.</text>
</comment>
<dbReference type="CDD" id="cd18079">
    <property type="entry name" value="S-AdoMet_synt"/>
    <property type="match status" value="1"/>
</dbReference>
<evidence type="ECO:0000256" key="3">
    <source>
        <dbReference type="ARBA" id="ARBA00022563"/>
    </source>
</evidence>
<proteinExistence type="inferred from homology"/>
<dbReference type="EC" id="2.5.1.6" evidence="10"/>
<feature type="domain" description="S-adenosylmethionine synthetase C-terminal" evidence="15">
    <location>
        <begin position="292"/>
        <end position="431"/>
    </location>
</feature>
<keyword evidence="6 10" id="KW-0547">Nucleotide-binding</keyword>
<dbReference type="Pfam" id="PF00438">
    <property type="entry name" value="S-AdoMet_synt_N"/>
    <property type="match status" value="1"/>
</dbReference>
<keyword evidence="4 10" id="KW-0808">Transferase</keyword>